<dbReference type="Proteomes" id="UP000800984">
    <property type="component" value="Unassembled WGS sequence"/>
</dbReference>
<accession>A0ABX0I513</accession>
<evidence type="ECO:0000313" key="3">
    <source>
        <dbReference type="Proteomes" id="UP000800984"/>
    </source>
</evidence>
<evidence type="ECO:0008006" key="4">
    <source>
        <dbReference type="Google" id="ProtNLM"/>
    </source>
</evidence>
<feature type="compositionally biased region" description="Basic and acidic residues" evidence="1">
    <location>
        <begin position="253"/>
        <end position="262"/>
    </location>
</feature>
<name>A0ABX0I513_9FLAO</name>
<proteinExistence type="predicted"/>
<gene>
    <name evidence="2" type="ORF">G4D72_06775</name>
</gene>
<sequence length="278" mass="31574">MKNYLYILLLLFTQFVVSQNDSIIKGKIIVETNDNEGVTIVNISNKTNTTSGNGGYFKIKAKVNDTIIFSALHLVAKKHIVTKKDYGKDLLFIKLDIYTKHIKEIMITSDSRITSESLGLVPKGQKQYTPAERRVKTAGDFDGQFGLNTAFSVDPIINAITGRTKQLKAELEVERKEFLQQKINTNFDAEYIMNQLHIPEEYVEGYVFYIVEDEELKAAAKAKNKTLLSFRMSALAAEYLKIKNLQPFYAKTETTEKVEGKTENNTLPKPETEPKKDE</sequence>
<dbReference type="RefSeq" id="WP_166076902.1">
    <property type="nucleotide sequence ID" value="NZ_JAAJBT010000003.1"/>
</dbReference>
<reference evidence="2 3" key="1">
    <citation type="submission" date="2020-02" db="EMBL/GenBank/DDBJ databases">
        <authorList>
            <person name="Chen W.-M."/>
        </authorList>
    </citation>
    <scope>NUCLEOTIDE SEQUENCE [LARGE SCALE GENOMIC DNA]</scope>
    <source>
        <strain evidence="2 3">KDG-16</strain>
    </source>
</reference>
<keyword evidence="3" id="KW-1185">Reference proteome</keyword>
<protein>
    <recommendedName>
        <fullName evidence="4">Carboxypeptidase-like regulatory domain-containing protein</fullName>
    </recommendedName>
</protein>
<evidence type="ECO:0000256" key="1">
    <source>
        <dbReference type="SAM" id="MobiDB-lite"/>
    </source>
</evidence>
<feature type="region of interest" description="Disordered" evidence="1">
    <location>
        <begin position="253"/>
        <end position="278"/>
    </location>
</feature>
<organism evidence="2 3">
    <name type="scientific">Flavobacterium difficile</name>
    <dbReference type="NCBI Taxonomy" id="2709659"/>
    <lineage>
        <taxon>Bacteria</taxon>
        <taxon>Pseudomonadati</taxon>
        <taxon>Bacteroidota</taxon>
        <taxon>Flavobacteriia</taxon>
        <taxon>Flavobacteriales</taxon>
        <taxon>Flavobacteriaceae</taxon>
        <taxon>Flavobacterium</taxon>
    </lineage>
</organism>
<evidence type="ECO:0000313" key="2">
    <source>
        <dbReference type="EMBL" id="NHM01811.1"/>
    </source>
</evidence>
<dbReference type="EMBL" id="JAAJBT010000003">
    <property type="protein sequence ID" value="NHM01811.1"/>
    <property type="molecule type" value="Genomic_DNA"/>
</dbReference>
<comment type="caution">
    <text evidence="2">The sequence shown here is derived from an EMBL/GenBank/DDBJ whole genome shotgun (WGS) entry which is preliminary data.</text>
</comment>